<dbReference type="PATRIC" id="fig|1348662.3.peg.793"/>
<dbReference type="PANTHER" id="PTHR30460">
    <property type="entry name" value="MODERATE CONDUCTANCE MECHANOSENSITIVE CHANNEL YBIO"/>
    <property type="match status" value="1"/>
</dbReference>
<evidence type="ECO:0000313" key="11">
    <source>
        <dbReference type="EMBL" id="AGU14950.1"/>
    </source>
</evidence>
<dbReference type="eggNOG" id="COG0668">
    <property type="taxonomic scope" value="Bacteria"/>
</dbReference>
<feature type="compositionally biased region" description="Basic and acidic residues" evidence="8">
    <location>
        <begin position="497"/>
        <end position="507"/>
    </location>
</feature>
<evidence type="ECO:0000256" key="1">
    <source>
        <dbReference type="ARBA" id="ARBA00004141"/>
    </source>
</evidence>
<dbReference type="InterPro" id="IPR011014">
    <property type="entry name" value="MscS_channel_TM-2"/>
</dbReference>
<feature type="region of interest" description="Disordered" evidence="8">
    <location>
        <begin position="445"/>
        <end position="570"/>
    </location>
</feature>
<dbReference type="Gene3D" id="1.10.287.1260">
    <property type="match status" value="1"/>
</dbReference>
<evidence type="ECO:0000259" key="10">
    <source>
        <dbReference type="Pfam" id="PF00924"/>
    </source>
</evidence>
<name>U3GTZ5_9CORY</name>
<feature type="compositionally biased region" description="Polar residues" evidence="8">
    <location>
        <begin position="559"/>
        <end position="570"/>
    </location>
</feature>
<feature type="transmembrane region" description="Helical" evidence="9">
    <location>
        <begin position="13"/>
        <end position="34"/>
    </location>
</feature>
<keyword evidence="4" id="KW-1003">Cell membrane</keyword>
<reference evidence="11 12" key="1">
    <citation type="journal article" date="2013" name="Genome Announc.">
        <title>Whole-Genome Sequence of the Clinical Strain Corynebacterium argentoratense DSM 44202, Isolated from a Human Throat Specimen.</title>
        <authorList>
            <person name="Bomholt C."/>
            <person name="Glaub A."/>
            <person name="Gravermann K."/>
            <person name="Albersmeier A."/>
            <person name="Brinkrolf K."/>
            <person name="Ruckert C."/>
            <person name="Tauch A."/>
        </authorList>
    </citation>
    <scope>NUCLEOTIDE SEQUENCE [LARGE SCALE GENOMIC DNA]</scope>
    <source>
        <strain evidence="11">DSM 44202</strain>
    </source>
</reference>
<dbReference type="OrthoDB" id="4638917at2"/>
<dbReference type="SUPFAM" id="SSF82861">
    <property type="entry name" value="Mechanosensitive channel protein MscS (YggB), transmembrane region"/>
    <property type="match status" value="1"/>
</dbReference>
<dbReference type="SUPFAM" id="SSF50182">
    <property type="entry name" value="Sm-like ribonucleoproteins"/>
    <property type="match status" value="1"/>
</dbReference>
<keyword evidence="7 9" id="KW-0472">Membrane</keyword>
<dbReference type="GO" id="GO:0008381">
    <property type="term" value="F:mechanosensitive monoatomic ion channel activity"/>
    <property type="evidence" value="ECO:0007669"/>
    <property type="project" value="InterPro"/>
</dbReference>
<protein>
    <recommendedName>
        <fullName evidence="10">Mechanosensitive ion channel MscS domain-containing protein</fullName>
    </recommendedName>
</protein>
<evidence type="ECO:0000256" key="9">
    <source>
        <dbReference type="SAM" id="Phobius"/>
    </source>
</evidence>
<feature type="region of interest" description="Disordered" evidence="8">
    <location>
        <begin position="332"/>
        <end position="372"/>
    </location>
</feature>
<dbReference type="Pfam" id="PF00924">
    <property type="entry name" value="MS_channel_2nd"/>
    <property type="match status" value="1"/>
</dbReference>
<evidence type="ECO:0000313" key="12">
    <source>
        <dbReference type="Proteomes" id="UP000016943"/>
    </source>
</evidence>
<dbReference type="EMBL" id="CP006365">
    <property type="protein sequence ID" value="AGU14950.1"/>
    <property type="molecule type" value="Genomic_DNA"/>
</dbReference>
<evidence type="ECO:0000256" key="7">
    <source>
        <dbReference type="ARBA" id="ARBA00023136"/>
    </source>
</evidence>
<feature type="transmembrane region" description="Helical" evidence="9">
    <location>
        <begin position="66"/>
        <end position="87"/>
    </location>
</feature>
<evidence type="ECO:0000256" key="2">
    <source>
        <dbReference type="ARBA" id="ARBA00004236"/>
    </source>
</evidence>
<organism evidence="11 12">
    <name type="scientific">Corynebacterium argentoratense DSM 44202</name>
    <dbReference type="NCBI Taxonomy" id="1348662"/>
    <lineage>
        <taxon>Bacteria</taxon>
        <taxon>Bacillati</taxon>
        <taxon>Actinomycetota</taxon>
        <taxon>Actinomycetes</taxon>
        <taxon>Mycobacteriales</taxon>
        <taxon>Corynebacteriaceae</taxon>
        <taxon>Corynebacterium</taxon>
    </lineage>
</organism>
<dbReference type="Proteomes" id="UP000016943">
    <property type="component" value="Chromosome"/>
</dbReference>
<dbReference type="AlphaFoldDB" id="U3GTZ5"/>
<feature type="compositionally biased region" description="Polar residues" evidence="8">
    <location>
        <begin position="338"/>
        <end position="349"/>
    </location>
</feature>
<evidence type="ECO:0000256" key="6">
    <source>
        <dbReference type="ARBA" id="ARBA00022989"/>
    </source>
</evidence>
<sequence>MAAMPVNYILYSIWTWFLTTALIPLIFIIVVMLIPRIGRMVVRGLSSRMDQQEEEFKTRRALLETFVYIGEIILYFLAAVLLLKYLGVSLAGVAIPATVISAAVGLGAQSIIADFLAGFFILQEKQFGVGDWVLFKGSGVDVEGDVIGITMRATTVRTLNGETVIVPNSAARICINQSNYWARAVAVVPVPLLGSATIQDAIDRSTAATLRALNDPEIRRDIRGELDVHPAVGIEKPTVVGMPWMVNMRFVVQVNPAKQWIVERTIRTYILEEFWEEYGSATTTSGVVLDQLATITPASELSPEQLPGLKIDDDVASNPALSTRRLADYVSKDPAQRVTRTTSHHTTAVESDAASPKERGRADLSAPTNDYAAAKNIPTTAETDSTHSTPHTSGQPPFKSNIARVLSINGRCRPSTTVLLVLLIIFLTLKGLSLDGSQHDERFRRGILAPSVKTTAPADPTDSPTTPTEPTQETSTTTPATSSTEEKTTTTTSTTNTEDKDKEEANDKNTNSTGTPTGPDSNSDADSQNDTTGGNEPASPAQPPADGAEQPQAPAPTVNPDQPTPSNQQN</sequence>
<keyword evidence="5 9" id="KW-0812">Transmembrane</keyword>
<gene>
    <name evidence="11" type="ORF">CARG_04015</name>
</gene>
<feature type="domain" description="Mechanosensitive ion channel MscS" evidence="10">
    <location>
        <begin position="111"/>
        <end position="170"/>
    </location>
</feature>
<dbReference type="InterPro" id="IPR045276">
    <property type="entry name" value="YbiO_bact"/>
</dbReference>
<dbReference type="InterPro" id="IPR006685">
    <property type="entry name" value="MscS_channel_2nd"/>
</dbReference>
<feature type="transmembrane region" description="Helical" evidence="9">
    <location>
        <begin position="93"/>
        <end position="122"/>
    </location>
</feature>
<comment type="similarity">
    <text evidence="3">Belongs to the MscS (TC 1.A.23) family.</text>
</comment>
<feature type="compositionally biased region" description="Polar residues" evidence="8">
    <location>
        <begin position="508"/>
        <end position="534"/>
    </location>
</feature>
<dbReference type="Gene3D" id="2.30.30.60">
    <property type="match status" value="1"/>
</dbReference>
<evidence type="ECO:0000256" key="4">
    <source>
        <dbReference type="ARBA" id="ARBA00022475"/>
    </source>
</evidence>
<dbReference type="STRING" id="1348662.CARG_04015"/>
<dbReference type="GO" id="GO:0005886">
    <property type="term" value="C:plasma membrane"/>
    <property type="evidence" value="ECO:0007669"/>
    <property type="project" value="UniProtKB-SubCell"/>
</dbReference>
<evidence type="ECO:0000256" key="8">
    <source>
        <dbReference type="SAM" id="MobiDB-lite"/>
    </source>
</evidence>
<keyword evidence="6 9" id="KW-1133">Transmembrane helix</keyword>
<dbReference type="InterPro" id="IPR010920">
    <property type="entry name" value="LSM_dom_sf"/>
</dbReference>
<evidence type="ECO:0000256" key="3">
    <source>
        <dbReference type="ARBA" id="ARBA00008017"/>
    </source>
</evidence>
<dbReference type="PANTHER" id="PTHR30460:SF0">
    <property type="entry name" value="MODERATE CONDUCTANCE MECHANOSENSITIVE CHANNEL YBIO"/>
    <property type="match status" value="1"/>
</dbReference>
<dbReference type="HOGENOM" id="CLU_025920_0_0_11"/>
<comment type="subcellular location">
    <subcellularLocation>
        <location evidence="2">Cell membrane</location>
    </subcellularLocation>
    <subcellularLocation>
        <location evidence="1">Membrane</location>
        <topology evidence="1">Multi-pass membrane protein</topology>
    </subcellularLocation>
</comment>
<accession>U3GTZ5</accession>
<dbReference type="InterPro" id="IPR023408">
    <property type="entry name" value="MscS_beta-dom_sf"/>
</dbReference>
<dbReference type="KEGG" id="caz:CARG_04015"/>
<keyword evidence="12" id="KW-1185">Reference proteome</keyword>
<feature type="compositionally biased region" description="Low complexity" evidence="8">
    <location>
        <begin position="453"/>
        <end position="496"/>
    </location>
</feature>
<evidence type="ECO:0000256" key="5">
    <source>
        <dbReference type="ARBA" id="ARBA00022692"/>
    </source>
</evidence>
<proteinExistence type="inferred from homology"/>